<organism evidence="1">
    <name type="scientific">Anguilla anguilla</name>
    <name type="common">European freshwater eel</name>
    <name type="synonym">Muraena anguilla</name>
    <dbReference type="NCBI Taxonomy" id="7936"/>
    <lineage>
        <taxon>Eukaryota</taxon>
        <taxon>Metazoa</taxon>
        <taxon>Chordata</taxon>
        <taxon>Craniata</taxon>
        <taxon>Vertebrata</taxon>
        <taxon>Euteleostomi</taxon>
        <taxon>Actinopterygii</taxon>
        <taxon>Neopterygii</taxon>
        <taxon>Teleostei</taxon>
        <taxon>Anguilliformes</taxon>
        <taxon>Anguillidae</taxon>
        <taxon>Anguilla</taxon>
    </lineage>
</organism>
<reference evidence="1" key="1">
    <citation type="submission" date="2014-11" db="EMBL/GenBank/DDBJ databases">
        <authorList>
            <person name="Amaro Gonzalez C."/>
        </authorList>
    </citation>
    <scope>NUCLEOTIDE SEQUENCE</scope>
</reference>
<proteinExistence type="predicted"/>
<evidence type="ECO:0000313" key="1">
    <source>
        <dbReference type="EMBL" id="JAH11444.1"/>
    </source>
</evidence>
<reference evidence="1" key="2">
    <citation type="journal article" date="2015" name="Fish Shellfish Immunol.">
        <title>Early steps in the European eel (Anguilla anguilla)-Vibrio vulnificus interaction in the gills: Role of the RtxA13 toxin.</title>
        <authorList>
            <person name="Callol A."/>
            <person name="Pajuelo D."/>
            <person name="Ebbesson L."/>
            <person name="Teles M."/>
            <person name="MacKenzie S."/>
            <person name="Amaro C."/>
        </authorList>
    </citation>
    <scope>NUCLEOTIDE SEQUENCE</scope>
</reference>
<protein>
    <submittedName>
        <fullName evidence="1">Uncharacterized protein</fullName>
    </submittedName>
</protein>
<dbReference type="AlphaFoldDB" id="A0A0E9Q3X7"/>
<accession>A0A0E9Q3X7</accession>
<name>A0A0E9Q3X7_ANGAN</name>
<sequence>MTCFKGAIIGYAGLTGHGGPQPPHEGP</sequence>
<dbReference type="EMBL" id="GBXM01097133">
    <property type="protein sequence ID" value="JAH11444.1"/>
    <property type="molecule type" value="Transcribed_RNA"/>
</dbReference>